<keyword evidence="1" id="KW-1133">Transmembrane helix</keyword>
<keyword evidence="1" id="KW-0812">Transmembrane</keyword>
<organism evidence="2 3">
    <name type="scientific">Carnobacterium divergens</name>
    <name type="common">Lactobacillus divergens</name>
    <dbReference type="NCBI Taxonomy" id="2748"/>
    <lineage>
        <taxon>Bacteria</taxon>
        <taxon>Bacillati</taxon>
        <taxon>Bacillota</taxon>
        <taxon>Bacilli</taxon>
        <taxon>Lactobacillales</taxon>
        <taxon>Carnobacteriaceae</taxon>
        <taxon>Carnobacterium</taxon>
    </lineage>
</organism>
<feature type="transmembrane region" description="Helical" evidence="1">
    <location>
        <begin position="12"/>
        <end position="36"/>
    </location>
</feature>
<sequence length="89" mass="10372">MDELLSASHSFYYTLLLIVYLTRCELFLIKVTPYYLKNPAKLHLILINSLDNLKKNKFERKSSFSQKIKNKTFSQKTASNLVSLLLKNS</sequence>
<protein>
    <submittedName>
        <fullName evidence="2">Uncharacterized protein</fullName>
    </submittedName>
</protein>
<dbReference type="AlphaFoldDB" id="A0A7Z8G4V2"/>
<evidence type="ECO:0000313" key="2">
    <source>
        <dbReference type="EMBL" id="TFJ25224.1"/>
    </source>
</evidence>
<accession>A0A7Z8G4V2</accession>
<dbReference type="EMBL" id="NRPP01000017">
    <property type="protein sequence ID" value="TFJ25224.1"/>
    <property type="molecule type" value="Genomic_DNA"/>
</dbReference>
<evidence type="ECO:0000256" key="1">
    <source>
        <dbReference type="SAM" id="Phobius"/>
    </source>
</evidence>
<keyword evidence="1" id="KW-0472">Membrane</keyword>
<evidence type="ECO:0000313" key="3">
    <source>
        <dbReference type="Proteomes" id="UP000297938"/>
    </source>
</evidence>
<reference evidence="2 3" key="1">
    <citation type="journal article" date="2018" name="Int. J. Food Microbiol.">
        <title>Growth of Carnobacterium spp. isolated from chilled vacuum-packaged meat under relevant acidic conditions.</title>
        <authorList>
            <person name="Zhang P."/>
            <person name="Badoni M."/>
            <person name="Ganzle M."/>
            <person name="Yang X."/>
        </authorList>
    </citation>
    <scope>NUCLEOTIDE SEQUENCE [LARGE SCALE GENOMIC DNA]</scope>
    <source>
        <strain evidence="2 3">B2</strain>
    </source>
</reference>
<name>A0A7Z8G4V2_CARDV</name>
<proteinExistence type="predicted"/>
<gene>
    <name evidence="2" type="ORF">CKN69_11475</name>
</gene>
<comment type="caution">
    <text evidence="2">The sequence shown here is derived from an EMBL/GenBank/DDBJ whole genome shotgun (WGS) entry which is preliminary data.</text>
</comment>
<dbReference type="Proteomes" id="UP000297938">
    <property type="component" value="Unassembled WGS sequence"/>
</dbReference>